<dbReference type="EMBL" id="LR797089">
    <property type="protein sequence ID" value="CAB4186070.1"/>
    <property type="molecule type" value="Genomic_DNA"/>
</dbReference>
<name>A0A6J5QNS4_9CAUD</name>
<protein>
    <submittedName>
        <fullName evidence="1">Uncharacterized protein</fullName>
    </submittedName>
</protein>
<evidence type="ECO:0000313" key="1">
    <source>
        <dbReference type="EMBL" id="CAB4186070.1"/>
    </source>
</evidence>
<organism evidence="1">
    <name type="scientific">uncultured Caudovirales phage</name>
    <dbReference type="NCBI Taxonomy" id="2100421"/>
    <lineage>
        <taxon>Viruses</taxon>
        <taxon>Duplodnaviria</taxon>
        <taxon>Heunggongvirae</taxon>
        <taxon>Uroviricota</taxon>
        <taxon>Caudoviricetes</taxon>
        <taxon>Peduoviridae</taxon>
        <taxon>Maltschvirus</taxon>
        <taxon>Maltschvirus maltsch</taxon>
    </lineage>
</organism>
<proteinExistence type="predicted"/>
<sequence length="130" mass="13907">MTVAITTLRSTIATALDNPGVWSVFAYPPATPLANSIVISPNDPYLTTNDNSNLTISPTAHFKITLFAPMFDNQGNLINLEDFMIAVYQKLSASGLVYNAPAYSAPSVLSLASGDLLSCDLSFDILTSWS</sequence>
<gene>
    <name evidence="1" type="ORF">UFOVP1142_12</name>
</gene>
<accession>A0A6J5QNS4</accession>
<reference evidence="1" key="1">
    <citation type="submission" date="2020-05" db="EMBL/GenBank/DDBJ databases">
        <authorList>
            <person name="Chiriac C."/>
            <person name="Salcher M."/>
            <person name="Ghai R."/>
            <person name="Kavagutti S V."/>
        </authorList>
    </citation>
    <scope>NUCLEOTIDE SEQUENCE</scope>
</reference>